<reference evidence="2 3" key="1">
    <citation type="journal article" date="2019" name="Commun. Biol.">
        <title>The bagworm genome reveals a unique fibroin gene that provides high tensile strength.</title>
        <authorList>
            <person name="Kono N."/>
            <person name="Nakamura H."/>
            <person name="Ohtoshi R."/>
            <person name="Tomita M."/>
            <person name="Numata K."/>
            <person name="Arakawa K."/>
        </authorList>
    </citation>
    <scope>NUCLEOTIDE SEQUENCE [LARGE SCALE GENOMIC DNA]</scope>
</reference>
<gene>
    <name evidence="2" type="ORF">EVAR_72410_1</name>
</gene>
<proteinExistence type="predicted"/>
<evidence type="ECO:0000256" key="1">
    <source>
        <dbReference type="SAM" id="MobiDB-lite"/>
    </source>
</evidence>
<name>A0A4C1T9K9_EUMVA</name>
<sequence length="104" mass="11267">MPPPPCLCLPMTGSNLPILYWNIHRPLALELRAGSVSALEPSEPRNTCSLVKYTCGWVYKISPHFSCTSTSTNGWEDSPVGVTPGHQPRGTDIITLGVGFEEPS</sequence>
<dbReference type="EMBL" id="BGZK01008895">
    <property type="protein sequence ID" value="GBP10250.1"/>
    <property type="molecule type" value="Genomic_DNA"/>
</dbReference>
<organism evidence="2 3">
    <name type="scientific">Eumeta variegata</name>
    <name type="common">Bagworm moth</name>
    <name type="synonym">Eumeta japonica</name>
    <dbReference type="NCBI Taxonomy" id="151549"/>
    <lineage>
        <taxon>Eukaryota</taxon>
        <taxon>Metazoa</taxon>
        <taxon>Ecdysozoa</taxon>
        <taxon>Arthropoda</taxon>
        <taxon>Hexapoda</taxon>
        <taxon>Insecta</taxon>
        <taxon>Pterygota</taxon>
        <taxon>Neoptera</taxon>
        <taxon>Endopterygota</taxon>
        <taxon>Lepidoptera</taxon>
        <taxon>Glossata</taxon>
        <taxon>Ditrysia</taxon>
        <taxon>Tineoidea</taxon>
        <taxon>Psychidae</taxon>
        <taxon>Oiketicinae</taxon>
        <taxon>Eumeta</taxon>
    </lineage>
</organism>
<protein>
    <submittedName>
        <fullName evidence="2">Uncharacterized protein</fullName>
    </submittedName>
</protein>
<feature type="region of interest" description="Disordered" evidence="1">
    <location>
        <begin position="69"/>
        <end position="104"/>
    </location>
</feature>
<comment type="caution">
    <text evidence="2">The sequence shown here is derived from an EMBL/GenBank/DDBJ whole genome shotgun (WGS) entry which is preliminary data.</text>
</comment>
<evidence type="ECO:0000313" key="2">
    <source>
        <dbReference type="EMBL" id="GBP10250.1"/>
    </source>
</evidence>
<keyword evidence="3" id="KW-1185">Reference proteome</keyword>
<evidence type="ECO:0000313" key="3">
    <source>
        <dbReference type="Proteomes" id="UP000299102"/>
    </source>
</evidence>
<dbReference type="AlphaFoldDB" id="A0A4C1T9K9"/>
<dbReference type="Proteomes" id="UP000299102">
    <property type="component" value="Unassembled WGS sequence"/>
</dbReference>
<accession>A0A4C1T9K9</accession>